<protein>
    <submittedName>
        <fullName evidence="2">Uncharacterized protein</fullName>
    </submittedName>
</protein>
<name>A0A8T1F7Z5_9STRA</name>
<feature type="non-terminal residue" evidence="2">
    <location>
        <position position="1"/>
    </location>
</feature>
<accession>A0A8T1F7Z5</accession>
<feature type="compositionally biased region" description="Basic and acidic residues" evidence="1">
    <location>
        <begin position="10"/>
        <end position="19"/>
    </location>
</feature>
<dbReference type="EMBL" id="RCML01000960">
    <property type="protein sequence ID" value="KAG2967110.1"/>
    <property type="molecule type" value="Genomic_DNA"/>
</dbReference>
<dbReference type="VEuPathDB" id="FungiDB:PC110_g19167"/>
<dbReference type="AlphaFoldDB" id="A0A8T1F7Z5"/>
<comment type="caution">
    <text evidence="2">The sequence shown here is derived from an EMBL/GenBank/DDBJ whole genome shotgun (WGS) entry which is preliminary data.</text>
</comment>
<dbReference type="Proteomes" id="UP000697107">
    <property type="component" value="Unassembled WGS sequence"/>
</dbReference>
<reference evidence="2" key="1">
    <citation type="submission" date="2018-10" db="EMBL/GenBank/DDBJ databases">
        <title>Effector identification in a new, highly contiguous assembly of the strawberry crown rot pathogen Phytophthora cactorum.</title>
        <authorList>
            <person name="Armitage A.D."/>
            <person name="Nellist C.F."/>
            <person name="Bates H."/>
            <person name="Vickerstaff R.J."/>
            <person name="Harrison R.J."/>
        </authorList>
    </citation>
    <scope>NUCLEOTIDE SEQUENCE</scope>
    <source>
        <strain evidence="2">P415</strain>
    </source>
</reference>
<evidence type="ECO:0000313" key="3">
    <source>
        <dbReference type="Proteomes" id="UP000697107"/>
    </source>
</evidence>
<evidence type="ECO:0000256" key="1">
    <source>
        <dbReference type="SAM" id="MobiDB-lite"/>
    </source>
</evidence>
<gene>
    <name evidence="2" type="ORF">PC118_g18783</name>
</gene>
<evidence type="ECO:0000313" key="2">
    <source>
        <dbReference type="EMBL" id="KAG2967110.1"/>
    </source>
</evidence>
<feature type="region of interest" description="Disordered" evidence="1">
    <location>
        <begin position="1"/>
        <end position="27"/>
    </location>
</feature>
<proteinExistence type="predicted"/>
<sequence>IAVLQYDSDSDNKISSREEDHDDGEEFGDTIENLPECLEFDPARGQESTCSVVDGEETFRTRQGLDLSVVDQKVVVGEDAAAMFAIKSGL</sequence>
<organism evidence="2 3">
    <name type="scientific">Phytophthora cactorum</name>
    <dbReference type="NCBI Taxonomy" id="29920"/>
    <lineage>
        <taxon>Eukaryota</taxon>
        <taxon>Sar</taxon>
        <taxon>Stramenopiles</taxon>
        <taxon>Oomycota</taxon>
        <taxon>Peronosporomycetes</taxon>
        <taxon>Peronosporales</taxon>
        <taxon>Peronosporaceae</taxon>
        <taxon>Phytophthora</taxon>
    </lineage>
</organism>